<dbReference type="EMBL" id="AYYP01000058">
    <property type="protein sequence ID" value="KRM63692.1"/>
    <property type="molecule type" value="Genomic_DNA"/>
</dbReference>
<sequence length="182" mass="20341">MPKALLIIDYTNDFVATNGALTCGQVAQDLAPTIIDLADSFLAAGDYVILPTDCHHLNDPYHPENKLFPPHNIEGTWGQEFYGPLNDWYQAHQDSENVYAFAKNRYSSFQNTNLDNYLRSRQITDLTLSGVCTDICVLHTAVSAYNLNYQLTIPKKAVASFDANGHDWALNHFKTCLGAKLI</sequence>
<dbReference type="PANTHER" id="PTHR43540:SF10">
    <property type="entry name" value="ISOCHORISMATASE"/>
    <property type="match status" value="1"/>
</dbReference>
<dbReference type="GeneID" id="75136462"/>
<dbReference type="SUPFAM" id="SSF52499">
    <property type="entry name" value="Isochorismatase-like hydrolases"/>
    <property type="match status" value="1"/>
</dbReference>
<dbReference type="AlphaFoldDB" id="A0A0R2AKX0"/>
<gene>
    <name evidence="4" type="ORF">FC14_GL000252</name>
</gene>
<proteinExistence type="inferred from homology"/>
<protein>
    <submittedName>
        <fullName evidence="4">Isochorismatase</fullName>
    </submittedName>
</protein>
<evidence type="ECO:0000313" key="5">
    <source>
        <dbReference type="Proteomes" id="UP000051008"/>
    </source>
</evidence>
<dbReference type="InterPro" id="IPR036380">
    <property type="entry name" value="Isochorismatase-like_sf"/>
</dbReference>
<dbReference type="OrthoDB" id="9796485at2"/>
<evidence type="ECO:0000259" key="3">
    <source>
        <dbReference type="Pfam" id="PF00857"/>
    </source>
</evidence>
<comment type="similarity">
    <text evidence="1">Belongs to the isochorismatase family.</text>
</comment>
<dbReference type="InterPro" id="IPR050272">
    <property type="entry name" value="Isochorismatase-like_hydrls"/>
</dbReference>
<reference evidence="4 5" key="1">
    <citation type="journal article" date="2015" name="Genome Announc.">
        <title>Expanding the biotechnology potential of lactobacilli through comparative genomics of 213 strains and associated genera.</title>
        <authorList>
            <person name="Sun Z."/>
            <person name="Harris H.M."/>
            <person name="McCann A."/>
            <person name="Guo C."/>
            <person name="Argimon S."/>
            <person name="Zhang W."/>
            <person name="Yang X."/>
            <person name="Jeffery I.B."/>
            <person name="Cooney J.C."/>
            <person name="Kagawa T.F."/>
            <person name="Liu W."/>
            <person name="Song Y."/>
            <person name="Salvetti E."/>
            <person name="Wrobel A."/>
            <person name="Rasinkangas P."/>
            <person name="Parkhill J."/>
            <person name="Rea M.C."/>
            <person name="O'Sullivan O."/>
            <person name="Ritari J."/>
            <person name="Douillard F.P."/>
            <person name="Paul Ross R."/>
            <person name="Yang R."/>
            <person name="Briner A.E."/>
            <person name="Felis G.E."/>
            <person name="de Vos W.M."/>
            <person name="Barrangou R."/>
            <person name="Klaenhammer T.R."/>
            <person name="Caufield P.W."/>
            <person name="Cui Y."/>
            <person name="Zhang H."/>
            <person name="O'Toole P.W."/>
        </authorList>
    </citation>
    <scope>NUCLEOTIDE SEQUENCE [LARGE SCALE GENOMIC DNA]</scope>
    <source>
        <strain evidence="4 5">DSM 20509</strain>
    </source>
</reference>
<feature type="domain" description="Isochorismatase-like" evidence="3">
    <location>
        <begin position="4"/>
        <end position="177"/>
    </location>
</feature>
<comment type="caution">
    <text evidence="4">The sequence shown here is derived from an EMBL/GenBank/DDBJ whole genome shotgun (WGS) entry which is preliminary data.</text>
</comment>
<keyword evidence="2" id="KW-0378">Hydrolase</keyword>
<dbReference type="GO" id="GO:0016787">
    <property type="term" value="F:hydrolase activity"/>
    <property type="evidence" value="ECO:0007669"/>
    <property type="project" value="UniProtKB-KW"/>
</dbReference>
<dbReference type="PANTHER" id="PTHR43540">
    <property type="entry name" value="PEROXYUREIDOACRYLATE/UREIDOACRYLATE AMIDOHYDROLASE-RELATED"/>
    <property type="match status" value="1"/>
</dbReference>
<evidence type="ECO:0000313" key="4">
    <source>
        <dbReference type="EMBL" id="KRM63692.1"/>
    </source>
</evidence>
<keyword evidence="5" id="KW-1185">Reference proteome</keyword>
<evidence type="ECO:0000256" key="1">
    <source>
        <dbReference type="ARBA" id="ARBA00006336"/>
    </source>
</evidence>
<name>A0A0R2AKX0_9LACO</name>
<accession>A0A0R2AKX0</accession>
<dbReference type="InterPro" id="IPR000868">
    <property type="entry name" value="Isochorismatase-like_dom"/>
</dbReference>
<dbReference type="Gene3D" id="3.40.50.850">
    <property type="entry name" value="Isochorismatase-like"/>
    <property type="match status" value="1"/>
</dbReference>
<dbReference type="Proteomes" id="UP000051008">
    <property type="component" value="Unassembled WGS sequence"/>
</dbReference>
<dbReference type="PATRIC" id="fig|1423718.3.peg.266"/>
<dbReference type="CDD" id="cd00431">
    <property type="entry name" value="cysteine_hydrolases"/>
    <property type="match status" value="1"/>
</dbReference>
<organism evidence="4 5">
    <name type="scientific">Ligilactobacillus agilis DSM 20509</name>
    <dbReference type="NCBI Taxonomy" id="1423718"/>
    <lineage>
        <taxon>Bacteria</taxon>
        <taxon>Bacillati</taxon>
        <taxon>Bacillota</taxon>
        <taxon>Bacilli</taxon>
        <taxon>Lactobacillales</taxon>
        <taxon>Lactobacillaceae</taxon>
        <taxon>Ligilactobacillus</taxon>
    </lineage>
</organism>
<evidence type="ECO:0000256" key="2">
    <source>
        <dbReference type="ARBA" id="ARBA00022801"/>
    </source>
</evidence>
<dbReference type="RefSeq" id="WP_056976955.1">
    <property type="nucleotide sequence ID" value="NZ_AYYP01000058.1"/>
</dbReference>
<dbReference type="Pfam" id="PF00857">
    <property type="entry name" value="Isochorismatase"/>
    <property type="match status" value="1"/>
</dbReference>